<comment type="caution">
    <text evidence="2">The sequence shown here is derived from an EMBL/GenBank/DDBJ whole genome shotgun (WGS) entry which is preliminary data.</text>
</comment>
<feature type="transmembrane region" description="Helical" evidence="1">
    <location>
        <begin position="36"/>
        <end position="57"/>
    </location>
</feature>
<keyword evidence="1" id="KW-1133">Transmembrane helix</keyword>
<name>A0A9P4IP31_9PEZI</name>
<keyword evidence="1" id="KW-0472">Membrane</keyword>
<accession>A0A9P4IP31</accession>
<keyword evidence="3" id="KW-1185">Reference proteome</keyword>
<dbReference type="PANTHER" id="PTHR39476:SF1">
    <property type="entry name" value="NADH DEHYDROGENASE [UBIQUINONE] 1 BETA SUBCOMPLEX SUBUNIT 4"/>
    <property type="match status" value="1"/>
</dbReference>
<evidence type="ECO:0000313" key="3">
    <source>
        <dbReference type="Proteomes" id="UP000799772"/>
    </source>
</evidence>
<protein>
    <recommendedName>
        <fullName evidence="4">NADH dehydrogenase [ubiquinone] 1 beta subcomplex subunit 4</fullName>
    </recommendedName>
</protein>
<sequence>MAGYGHQTLTTDPALSRYSNMYVKRHEYFRWTPRTAAWTLTFVAAIPFVVGYFGYVTDGKYDMRGKRRGDTIAEF</sequence>
<dbReference type="Proteomes" id="UP000799772">
    <property type="component" value="Unassembled WGS sequence"/>
</dbReference>
<evidence type="ECO:0000313" key="2">
    <source>
        <dbReference type="EMBL" id="KAF2104669.1"/>
    </source>
</evidence>
<dbReference type="OrthoDB" id="15108at2759"/>
<evidence type="ECO:0000256" key="1">
    <source>
        <dbReference type="SAM" id="Phobius"/>
    </source>
</evidence>
<proteinExistence type="predicted"/>
<dbReference type="EMBL" id="ML978121">
    <property type="protein sequence ID" value="KAF2104669.1"/>
    <property type="molecule type" value="Genomic_DNA"/>
</dbReference>
<evidence type="ECO:0008006" key="4">
    <source>
        <dbReference type="Google" id="ProtNLM"/>
    </source>
</evidence>
<organism evidence="2 3">
    <name type="scientific">Rhizodiscina lignyota</name>
    <dbReference type="NCBI Taxonomy" id="1504668"/>
    <lineage>
        <taxon>Eukaryota</taxon>
        <taxon>Fungi</taxon>
        <taxon>Dikarya</taxon>
        <taxon>Ascomycota</taxon>
        <taxon>Pezizomycotina</taxon>
        <taxon>Dothideomycetes</taxon>
        <taxon>Pleosporomycetidae</taxon>
        <taxon>Aulographales</taxon>
        <taxon>Rhizodiscinaceae</taxon>
        <taxon>Rhizodiscina</taxon>
    </lineage>
</organism>
<gene>
    <name evidence="2" type="ORF">NA57DRAFT_70875</name>
</gene>
<dbReference type="AlphaFoldDB" id="A0A9P4IP31"/>
<dbReference type="PANTHER" id="PTHR39476">
    <property type="entry name" value="NADH:UBIQUINONE OXIDOREDUCTASE 6.6KD SUBUNIT"/>
    <property type="match status" value="1"/>
</dbReference>
<reference evidence="2" key="1">
    <citation type="journal article" date="2020" name="Stud. Mycol.">
        <title>101 Dothideomycetes genomes: a test case for predicting lifestyles and emergence of pathogens.</title>
        <authorList>
            <person name="Haridas S."/>
            <person name="Albert R."/>
            <person name="Binder M."/>
            <person name="Bloem J."/>
            <person name="Labutti K."/>
            <person name="Salamov A."/>
            <person name="Andreopoulos B."/>
            <person name="Baker S."/>
            <person name="Barry K."/>
            <person name="Bills G."/>
            <person name="Bluhm B."/>
            <person name="Cannon C."/>
            <person name="Castanera R."/>
            <person name="Culley D."/>
            <person name="Daum C."/>
            <person name="Ezra D."/>
            <person name="Gonzalez J."/>
            <person name="Henrissat B."/>
            <person name="Kuo A."/>
            <person name="Liang C."/>
            <person name="Lipzen A."/>
            <person name="Lutzoni F."/>
            <person name="Magnuson J."/>
            <person name="Mondo S."/>
            <person name="Nolan M."/>
            <person name="Ohm R."/>
            <person name="Pangilinan J."/>
            <person name="Park H.-J."/>
            <person name="Ramirez L."/>
            <person name="Alfaro M."/>
            <person name="Sun H."/>
            <person name="Tritt A."/>
            <person name="Yoshinaga Y."/>
            <person name="Zwiers L.-H."/>
            <person name="Turgeon B."/>
            <person name="Goodwin S."/>
            <person name="Spatafora J."/>
            <person name="Crous P."/>
            <person name="Grigoriev I."/>
        </authorList>
    </citation>
    <scope>NUCLEOTIDE SEQUENCE</scope>
    <source>
        <strain evidence="2">CBS 133067</strain>
    </source>
</reference>
<keyword evidence="1" id="KW-0812">Transmembrane</keyword>